<accession>A0A8J3MQQ5</accession>
<dbReference type="Gene3D" id="3.90.320.10">
    <property type="match status" value="1"/>
</dbReference>
<keyword evidence="1" id="KW-0227">DNA damage</keyword>
<keyword evidence="2" id="KW-0067">ATP-binding</keyword>
<dbReference type="AlphaFoldDB" id="A0A8J3MQQ5"/>
<dbReference type="InterPro" id="IPR011604">
    <property type="entry name" value="PDDEXK-like_dom_sf"/>
</dbReference>
<evidence type="ECO:0000313" key="6">
    <source>
        <dbReference type="Proteomes" id="UP000612362"/>
    </source>
</evidence>
<sequence length="299" mass="34492">MAYKGIQCDRARKLHRVSMTREECNECVQDPAHPCPFNAKMLAMMWGDGDHEPNLQTFSPTRLMGCPRAKYLDAHKYSQYLDPYKKWNALRGTMAHGFFENAPLAPGVEFEITEERLETIIYTAFGPQKFVGKPDLVEVLYVDETKVVVKLTDWKSTKEVSHDFTEAKEDHQKQVNMYAYLLARTLPEYLGRPNLQVIVDELEIVYFDMGKVRRFNSKCSLIDRGKLLTPRSAGRYAELELMQIQHKDMEFMHDFIATLIEDAIEARDNLAPAYEGDKARLCPYCPFQIECVALAMEGR</sequence>
<evidence type="ECO:0000256" key="2">
    <source>
        <dbReference type="ARBA" id="ARBA00022806"/>
    </source>
</evidence>
<organism evidence="5 6">
    <name type="scientific">Ktedonospora formicarum</name>
    <dbReference type="NCBI Taxonomy" id="2778364"/>
    <lineage>
        <taxon>Bacteria</taxon>
        <taxon>Bacillati</taxon>
        <taxon>Chloroflexota</taxon>
        <taxon>Ktedonobacteria</taxon>
        <taxon>Ktedonobacterales</taxon>
        <taxon>Ktedonobacteraceae</taxon>
        <taxon>Ktedonospora</taxon>
    </lineage>
</organism>
<dbReference type="RefSeq" id="WP_220194495.1">
    <property type="nucleotide sequence ID" value="NZ_BNJF01000001.1"/>
</dbReference>
<keyword evidence="2" id="KW-0347">Helicase</keyword>
<reference evidence="5" key="1">
    <citation type="submission" date="2020-10" db="EMBL/GenBank/DDBJ databases">
        <title>Taxonomic study of unclassified bacteria belonging to the class Ktedonobacteria.</title>
        <authorList>
            <person name="Yabe S."/>
            <person name="Wang C.M."/>
            <person name="Zheng Y."/>
            <person name="Sakai Y."/>
            <person name="Cavaletti L."/>
            <person name="Monciardini P."/>
            <person name="Donadio S."/>
        </authorList>
    </citation>
    <scope>NUCLEOTIDE SEQUENCE</scope>
    <source>
        <strain evidence="5">SOSP1-1</strain>
    </source>
</reference>
<evidence type="ECO:0000256" key="1">
    <source>
        <dbReference type="ARBA" id="ARBA00022763"/>
    </source>
</evidence>
<dbReference type="Pfam" id="PF12705">
    <property type="entry name" value="PDDEXK_1"/>
    <property type="match status" value="1"/>
</dbReference>
<keyword evidence="6" id="KW-1185">Reference proteome</keyword>
<keyword evidence="2" id="KW-0378">Hydrolase</keyword>
<dbReference type="Proteomes" id="UP000612362">
    <property type="component" value="Unassembled WGS sequence"/>
</dbReference>
<feature type="domain" description="PD-(D/E)XK endonuclease-like" evidence="4">
    <location>
        <begin position="113"/>
        <end position="291"/>
    </location>
</feature>
<protein>
    <recommendedName>
        <fullName evidence="4">PD-(D/E)XK endonuclease-like domain-containing protein</fullName>
    </recommendedName>
</protein>
<keyword evidence="3" id="KW-0234">DNA repair</keyword>
<gene>
    <name evidence="5" type="ORF">KSX_33100</name>
</gene>
<evidence type="ECO:0000259" key="4">
    <source>
        <dbReference type="Pfam" id="PF12705"/>
    </source>
</evidence>
<evidence type="ECO:0000313" key="5">
    <source>
        <dbReference type="EMBL" id="GHO45147.1"/>
    </source>
</evidence>
<name>A0A8J3MQQ5_9CHLR</name>
<proteinExistence type="predicted"/>
<dbReference type="GO" id="GO:0006281">
    <property type="term" value="P:DNA repair"/>
    <property type="evidence" value="ECO:0007669"/>
    <property type="project" value="UniProtKB-KW"/>
</dbReference>
<dbReference type="EMBL" id="BNJF01000001">
    <property type="protein sequence ID" value="GHO45147.1"/>
    <property type="molecule type" value="Genomic_DNA"/>
</dbReference>
<evidence type="ECO:0000256" key="3">
    <source>
        <dbReference type="ARBA" id="ARBA00023204"/>
    </source>
</evidence>
<keyword evidence="2" id="KW-0547">Nucleotide-binding</keyword>
<dbReference type="InterPro" id="IPR038726">
    <property type="entry name" value="PDDEXK_AddAB-type"/>
</dbReference>
<comment type="caution">
    <text evidence="5">The sequence shown here is derived from an EMBL/GenBank/DDBJ whole genome shotgun (WGS) entry which is preliminary data.</text>
</comment>
<dbReference type="GO" id="GO:0004386">
    <property type="term" value="F:helicase activity"/>
    <property type="evidence" value="ECO:0007669"/>
    <property type="project" value="UniProtKB-KW"/>
</dbReference>